<evidence type="ECO:0000313" key="3">
    <source>
        <dbReference type="Proteomes" id="UP000606974"/>
    </source>
</evidence>
<dbReference type="Proteomes" id="UP000606974">
    <property type="component" value="Unassembled WGS sequence"/>
</dbReference>
<protein>
    <submittedName>
        <fullName evidence="2">Uncharacterized protein</fullName>
    </submittedName>
</protein>
<accession>A0A8H7AJU9</accession>
<evidence type="ECO:0000256" key="1">
    <source>
        <dbReference type="SAM" id="MobiDB-lite"/>
    </source>
</evidence>
<feature type="region of interest" description="Disordered" evidence="1">
    <location>
        <begin position="116"/>
        <end position="184"/>
    </location>
</feature>
<gene>
    <name evidence="2" type="ORF">GJ744_008176</name>
</gene>
<dbReference type="AlphaFoldDB" id="A0A8H7AJU9"/>
<sequence length="184" mass="19625">MKLTQVVRYRGLRVGDELWWDNGSHRQGARVTYIAQGGLIYLDVLDHLGRPGQPFDQADGTPFFTDPESIIGALATHGRRTLPLPPYAGTGLTPWNALEVLRGGRRVGTLNEVREDLRVRGSQQAAPRGSRRRRGGGGGGRRTAVAAPAPAPAPTTAAGDTTGAEGAEEDEMEVDEEDEDGGAD</sequence>
<feature type="compositionally biased region" description="Low complexity" evidence="1">
    <location>
        <begin position="142"/>
        <end position="165"/>
    </location>
</feature>
<name>A0A8H7AJU9_9EURO</name>
<keyword evidence="3" id="KW-1185">Reference proteome</keyword>
<evidence type="ECO:0000313" key="2">
    <source>
        <dbReference type="EMBL" id="KAF7509282.1"/>
    </source>
</evidence>
<feature type="compositionally biased region" description="Acidic residues" evidence="1">
    <location>
        <begin position="166"/>
        <end position="184"/>
    </location>
</feature>
<comment type="caution">
    <text evidence="2">The sequence shown here is derived from an EMBL/GenBank/DDBJ whole genome shotgun (WGS) entry which is preliminary data.</text>
</comment>
<organism evidence="2 3">
    <name type="scientific">Endocarpon pusillum</name>
    <dbReference type="NCBI Taxonomy" id="364733"/>
    <lineage>
        <taxon>Eukaryota</taxon>
        <taxon>Fungi</taxon>
        <taxon>Dikarya</taxon>
        <taxon>Ascomycota</taxon>
        <taxon>Pezizomycotina</taxon>
        <taxon>Eurotiomycetes</taxon>
        <taxon>Chaetothyriomycetidae</taxon>
        <taxon>Verrucariales</taxon>
        <taxon>Verrucariaceae</taxon>
        <taxon>Endocarpon</taxon>
    </lineage>
</organism>
<reference evidence="2" key="1">
    <citation type="submission" date="2020-02" db="EMBL/GenBank/DDBJ databases">
        <authorList>
            <person name="Palmer J.M."/>
        </authorList>
    </citation>
    <scope>NUCLEOTIDE SEQUENCE</scope>
    <source>
        <strain evidence="2">EPUS1.4</strain>
        <tissue evidence="2">Thallus</tissue>
    </source>
</reference>
<proteinExistence type="predicted"/>
<dbReference type="EMBL" id="JAACFV010000043">
    <property type="protein sequence ID" value="KAF7509282.1"/>
    <property type="molecule type" value="Genomic_DNA"/>
</dbReference>